<dbReference type="SUPFAM" id="SSF109755">
    <property type="entry name" value="PhoU-like"/>
    <property type="match status" value="1"/>
</dbReference>
<dbReference type="InterPro" id="IPR003841">
    <property type="entry name" value="Na/Pi_transpt"/>
</dbReference>
<evidence type="ECO:0000313" key="9">
    <source>
        <dbReference type="Proteomes" id="UP000001933"/>
    </source>
</evidence>
<reference evidence="8 9" key="1">
    <citation type="journal article" date="2007" name="Proc. Natl. Acad. Sci. U.S.A.">
        <title>The genome of Syntrophus aciditrophicus: life at the thermodynamic limit of microbial growth.</title>
        <authorList>
            <person name="McInerney M.J."/>
            <person name="Rohlin L."/>
            <person name="Mouttaki H."/>
            <person name="Kim U."/>
            <person name="Krupp R.S."/>
            <person name="Rios-Hernandez L."/>
            <person name="Sieber J."/>
            <person name="Struchtemeyer C.G."/>
            <person name="Bhattacharyya A."/>
            <person name="Campbell J.W."/>
            <person name="Gunsalus R.P."/>
        </authorList>
    </citation>
    <scope>NUCLEOTIDE SEQUENCE [LARGE SCALE GENOMIC DNA]</scope>
    <source>
        <strain evidence="8 9">SB</strain>
    </source>
</reference>
<evidence type="ECO:0000313" key="8">
    <source>
        <dbReference type="EMBL" id="ABC77887.1"/>
    </source>
</evidence>
<keyword evidence="5 6" id="KW-0472">Membrane</keyword>
<feature type="transmembrane region" description="Helical" evidence="6">
    <location>
        <begin position="119"/>
        <end position="140"/>
    </location>
</feature>
<name>Q2LUX4_SYNAS</name>
<gene>
    <name evidence="8" type="ORF">SYN_00468</name>
</gene>
<feature type="transmembrane region" description="Helical" evidence="6">
    <location>
        <begin position="227"/>
        <end position="248"/>
    </location>
</feature>
<dbReference type="eggNOG" id="COG1283">
    <property type="taxonomic scope" value="Bacteria"/>
</dbReference>
<dbReference type="AlphaFoldDB" id="Q2LUX4"/>
<organism evidence="8 9">
    <name type="scientific">Syntrophus aciditrophicus (strain SB)</name>
    <dbReference type="NCBI Taxonomy" id="56780"/>
    <lineage>
        <taxon>Bacteria</taxon>
        <taxon>Pseudomonadati</taxon>
        <taxon>Thermodesulfobacteriota</taxon>
        <taxon>Syntrophia</taxon>
        <taxon>Syntrophales</taxon>
        <taxon>Syntrophaceae</taxon>
        <taxon>Syntrophus</taxon>
    </lineage>
</organism>
<dbReference type="Gene3D" id="1.20.58.220">
    <property type="entry name" value="Phosphate transport system protein phou homolog 2, domain 2"/>
    <property type="match status" value="1"/>
</dbReference>
<evidence type="ECO:0000259" key="7">
    <source>
        <dbReference type="Pfam" id="PF01895"/>
    </source>
</evidence>
<dbReference type="PANTHER" id="PTHR10010:SF46">
    <property type="entry name" value="SODIUM-DEPENDENT PHOSPHATE TRANSPORT PROTEIN 2B"/>
    <property type="match status" value="1"/>
</dbReference>
<dbReference type="PANTHER" id="PTHR10010">
    <property type="entry name" value="SOLUTE CARRIER FAMILY 34 SODIUM PHOSPHATE , MEMBER 2-RELATED"/>
    <property type="match status" value="1"/>
</dbReference>
<comment type="subcellular location">
    <subcellularLocation>
        <location evidence="1">Cell membrane</location>
        <topology evidence="1">Multi-pass membrane protein</topology>
    </subcellularLocation>
</comment>
<feature type="transmembrane region" description="Helical" evidence="6">
    <location>
        <begin position="152"/>
        <end position="172"/>
    </location>
</feature>
<evidence type="ECO:0000256" key="2">
    <source>
        <dbReference type="ARBA" id="ARBA00022475"/>
    </source>
</evidence>
<protein>
    <submittedName>
        <fullName evidence="8">Sodium-dependent phosphate transporter</fullName>
    </submittedName>
</protein>
<feature type="transmembrane region" description="Helical" evidence="6">
    <location>
        <begin position="17"/>
        <end position="38"/>
    </location>
</feature>
<accession>Q2LUX4</accession>
<evidence type="ECO:0000256" key="4">
    <source>
        <dbReference type="ARBA" id="ARBA00022989"/>
    </source>
</evidence>
<feature type="domain" description="PhoU" evidence="7">
    <location>
        <begin position="463"/>
        <end position="545"/>
    </location>
</feature>
<feature type="transmembrane region" description="Helical" evidence="6">
    <location>
        <begin position="260"/>
        <end position="281"/>
    </location>
</feature>
<dbReference type="Pfam" id="PF02690">
    <property type="entry name" value="Na_Pi_cotrans"/>
    <property type="match status" value="2"/>
</dbReference>
<dbReference type="EMBL" id="CP000252">
    <property type="protein sequence ID" value="ABC77887.1"/>
    <property type="molecule type" value="Genomic_DNA"/>
</dbReference>
<feature type="transmembrane region" description="Helical" evidence="6">
    <location>
        <begin position="85"/>
        <end position="107"/>
    </location>
</feature>
<feature type="transmembrane region" description="Helical" evidence="6">
    <location>
        <begin position="293"/>
        <end position="311"/>
    </location>
</feature>
<evidence type="ECO:0000256" key="5">
    <source>
        <dbReference type="ARBA" id="ARBA00023136"/>
    </source>
</evidence>
<dbReference type="GO" id="GO:0044341">
    <property type="term" value="P:sodium-dependent phosphate transport"/>
    <property type="evidence" value="ECO:0007669"/>
    <property type="project" value="InterPro"/>
</dbReference>
<proteinExistence type="predicted"/>
<keyword evidence="4 6" id="KW-1133">Transmembrane helix</keyword>
<dbReference type="Pfam" id="PF01895">
    <property type="entry name" value="PhoU"/>
    <property type="match status" value="2"/>
</dbReference>
<dbReference type="FunCoup" id="Q2LUX4">
    <property type="interactions" value="46"/>
</dbReference>
<dbReference type="NCBIfam" id="NF037997">
    <property type="entry name" value="Na_Pi_symport"/>
    <property type="match status" value="1"/>
</dbReference>
<feature type="transmembrane region" description="Helical" evidence="6">
    <location>
        <begin position="192"/>
        <end position="215"/>
    </location>
</feature>
<evidence type="ECO:0000256" key="6">
    <source>
        <dbReference type="SAM" id="Phobius"/>
    </source>
</evidence>
<feature type="domain" description="PhoU" evidence="7">
    <location>
        <begin position="357"/>
        <end position="441"/>
    </location>
</feature>
<dbReference type="GO" id="GO:0005436">
    <property type="term" value="F:sodium:phosphate symporter activity"/>
    <property type="evidence" value="ECO:0007669"/>
    <property type="project" value="InterPro"/>
</dbReference>
<dbReference type="STRING" id="56780.SYN_00468"/>
<keyword evidence="3 6" id="KW-0812">Transmembrane</keyword>
<sequence length="551" mass="61777">MENPYCREDLFFEESEYTMPADILILSAGLALFLFGMVKLSQSMQTVFTERIRTYIRYAVERPVYGLLTGMITTMLFQSSSATTVLTIGMVSAGLISFYSSLGIILGADIGTTLTVQLVVWKMTALSPVVVILGGLIWAIGRNSWTLIGEALFYFGLMFFGLSLATTATAPLQDTPFFVHLFQETKNPLLGVLVGAVFTGIIQSSAIPISMLVILAQQGAMGIENALPIVMGANVGTTATALLAGSVASISGKRSAASHFLFKFLCVLICLAVFPFFVDILKRMSTSAAQQIALGHLLFNVLLAVSFIFILKPFSRLIEKLIPGTEETLPLWPLYLNETCLNNPPEALRCVKKELEREAFLANRMMTESLALFEHYERARQENILYMELVVDHLRRDVVRYLWKLSRNSLTAQPSRTLFNYTAMVDDIERIADHAVNIIELARTRNKRNVQFTEMGKVEFDHIRQLVAANVDDALALISQWDEERIRNITCREAQIDVEVKESRDRHLVRFYNQIDAAESGPIFIELLIQLERISDHCQNIAESVDELKEE</sequence>
<dbReference type="InParanoid" id="Q2LUX4"/>
<dbReference type="HOGENOM" id="CLU_025623_0_1_7"/>
<evidence type="ECO:0000256" key="3">
    <source>
        <dbReference type="ARBA" id="ARBA00022692"/>
    </source>
</evidence>
<keyword evidence="2" id="KW-1003">Cell membrane</keyword>
<evidence type="ECO:0000256" key="1">
    <source>
        <dbReference type="ARBA" id="ARBA00004651"/>
    </source>
</evidence>
<dbReference type="Proteomes" id="UP000001933">
    <property type="component" value="Chromosome"/>
</dbReference>
<keyword evidence="9" id="KW-1185">Reference proteome</keyword>
<dbReference type="InterPro" id="IPR038078">
    <property type="entry name" value="PhoU-like_sf"/>
</dbReference>
<dbReference type="InterPro" id="IPR026022">
    <property type="entry name" value="PhoU_dom"/>
</dbReference>
<dbReference type="GO" id="GO:0005886">
    <property type="term" value="C:plasma membrane"/>
    <property type="evidence" value="ECO:0007669"/>
    <property type="project" value="UniProtKB-SubCell"/>
</dbReference>
<dbReference type="KEGG" id="sat:SYN_00468"/>